<dbReference type="SUPFAM" id="SSF46689">
    <property type="entry name" value="Homeodomain-like"/>
    <property type="match status" value="1"/>
</dbReference>
<dbReference type="InterPro" id="IPR036271">
    <property type="entry name" value="Tet_transcr_reg_TetR-rel_C_sf"/>
</dbReference>
<accession>A0A9J6PTK1</accession>
<gene>
    <name evidence="6" type="ORF">N5923_07685</name>
</gene>
<evidence type="ECO:0000313" key="7">
    <source>
        <dbReference type="Proteomes" id="UP001064262"/>
    </source>
</evidence>
<dbReference type="GO" id="GO:0003677">
    <property type="term" value="F:DNA binding"/>
    <property type="evidence" value="ECO:0007669"/>
    <property type="project" value="UniProtKB-UniRule"/>
</dbReference>
<keyword evidence="1" id="KW-0805">Transcription regulation</keyword>
<name>A0A9J6PTK1_9GAMM</name>
<evidence type="ECO:0000256" key="1">
    <source>
        <dbReference type="ARBA" id="ARBA00023015"/>
    </source>
</evidence>
<dbReference type="InterPro" id="IPR001647">
    <property type="entry name" value="HTH_TetR"/>
</dbReference>
<dbReference type="PROSITE" id="PS50977">
    <property type="entry name" value="HTH_TETR_2"/>
    <property type="match status" value="1"/>
</dbReference>
<dbReference type="Pfam" id="PF00440">
    <property type="entry name" value="TetR_N"/>
    <property type="match status" value="1"/>
</dbReference>
<dbReference type="PANTHER" id="PTHR47506">
    <property type="entry name" value="TRANSCRIPTIONAL REGULATORY PROTEIN"/>
    <property type="match status" value="1"/>
</dbReference>
<keyword evidence="2 4" id="KW-0238">DNA-binding</keyword>
<dbReference type="PANTHER" id="PTHR47506:SF1">
    <property type="entry name" value="HTH-TYPE TRANSCRIPTIONAL REGULATOR YJDC"/>
    <property type="match status" value="1"/>
</dbReference>
<evidence type="ECO:0000313" key="6">
    <source>
        <dbReference type="EMBL" id="MCU5777367.1"/>
    </source>
</evidence>
<proteinExistence type="predicted"/>
<dbReference type="EMBL" id="JAODIM010000038">
    <property type="protein sequence ID" value="MCU5777367.1"/>
    <property type="molecule type" value="Genomic_DNA"/>
</dbReference>
<evidence type="ECO:0000256" key="4">
    <source>
        <dbReference type="PROSITE-ProRule" id="PRU00335"/>
    </source>
</evidence>
<dbReference type="AlphaFoldDB" id="A0A9J6PTK1"/>
<evidence type="ECO:0000256" key="2">
    <source>
        <dbReference type="ARBA" id="ARBA00023125"/>
    </source>
</evidence>
<dbReference type="InterPro" id="IPR009057">
    <property type="entry name" value="Homeodomain-like_sf"/>
</dbReference>
<keyword evidence="3" id="KW-0804">Transcription</keyword>
<comment type="caution">
    <text evidence="6">The sequence shown here is derived from an EMBL/GenBank/DDBJ whole genome shotgun (WGS) entry which is preliminary data.</text>
</comment>
<dbReference type="RefSeq" id="WP_267143218.1">
    <property type="nucleotide sequence ID" value="NZ_JAODIL010000076.1"/>
</dbReference>
<dbReference type="PRINTS" id="PR00455">
    <property type="entry name" value="HTHTETR"/>
</dbReference>
<protein>
    <submittedName>
        <fullName evidence="6">TetR/AcrR family transcriptional regulator</fullName>
    </submittedName>
</protein>
<feature type="DNA-binding region" description="H-T-H motif" evidence="4">
    <location>
        <begin position="25"/>
        <end position="44"/>
    </location>
</feature>
<dbReference type="FunFam" id="1.10.10.60:FF:000141">
    <property type="entry name" value="TetR family transcriptional regulator"/>
    <property type="match status" value="1"/>
</dbReference>
<keyword evidence="7" id="KW-1185">Reference proteome</keyword>
<sequence length="191" mass="21882">MSKKKETIINTATTLFNREGFHSVGVDKIAAAAGVSKLTLYRNFPSKERLIIEVLHRCKEDFLNDIRLITENQPTPKDKLFSFFNYYHYWFKSVNFRGCMLSHSVAELGYKSNAIIEMNQSMKNSLIQILLTILYPVVKGERAQRIAYTFIILVDGSISAELTWRHQNEYSPALIAWSTAKTILESEGIPL</sequence>
<evidence type="ECO:0000256" key="3">
    <source>
        <dbReference type="ARBA" id="ARBA00023163"/>
    </source>
</evidence>
<organism evidence="6 7">
    <name type="scientific">Winslowiella arboricola</name>
    <dbReference type="NCBI Taxonomy" id="2978220"/>
    <lineage>
        <taxon>Bacteria</taxon>
        <taxon>Pseudomonadati</taxon>
        <taxon>Pseudomonadota</taxon>
        <taxon>Gammaproteobacteria</taxon>
        <taxon>Enterobacterales</taxon>
        <taxon>Erwiniaceae</taxon>
        <taxon>Winslowiella</taxon>
    </lineage>
</organism>
<feature type="domain" description="HTH tetR-type" evidence="5">
    <location>
        <begin position="2"/>
        <end position="62"/>
    </location>
</feature>
<dbReference type="Proteomes" id="UP001064262">
    <property type="component" value="Unassembled WGS sequence"/>
</dbReference>
<reference evidence="6" key="1">
    <citation type="submission" date="2022-09" db="EMBL/GenBank/DDBJ databases">
        <title>Winslowiella arboricola sp. nov., isolated from bleeding cankers on broadleaf hosts.</title>
        <authorList>
            <person name="Brady C."/>
            <person name="Kaur S."/>
            <person name="Crampton B."/>
            <person name="Maddock D."/>
            <person name="Arnold D."/>
            <person name="Denman S."/>
        </authorList>
    </citation>
    <scope>NUCLEOTIDE SEQUENCE</scope>
    <source>
        <strain evidence="6">BAC 15a-03b</strain>
    </source>
</reference>
<dbReference type="SUPFAM" id="SSF48498">
    <property type="entry name" value="Tetracyclin repressor-like, C-terminal domain"/>
    <property type="match status" value="1"/>
</dbReference>
<evidence type="ECO:0000259" key="5">
    <source>
        <dbReference type="PROSITE" id="PS50977"/>
    </source>
</evidence>
<dbReference type="Gene3D" id="1.10.357.10">
    <property type="entry name" value="Tetracycline Repressor, domain 2"/>
    <property type="match status" value="1"/>
</dbReference>